<sequence length="77" mass="8430">MKAEEADSNPLTTKDKTGKHRSQLTLQQKLSGLVTCALLLCRCLVRVSAAGELYILACHFPSIFSSFLLTVLDPAHQ</sequence>
<dbReference type="EMBL" id="VSRR010058017">
    <property type="protein sequence ID" value="MPC81785.1"/>
    <property type="molecule type" value="Genomic_DNA"/>
</dbReference>
<keyword evidence="3" id="KW-1185">Reference proteome</keyword>
<reference evidence="2 3" key="1">
    <citation type="submission" date="2019-05" db="EMBL/GenBank/DDBJ databases">
        <title>Another draft genome of Portunus trituberculatus and its Hox gene families provides insights of decapod evolution.</title>
        <authorList>
            <person name="Jeong J.-H."/>
            <person name="Song I."/>
            <person name="Kim S."/>
            <person name="Choi T."/>
            <person name="Kim D."/>
            <person name="Ryu S."/>
            <person name="Kim W."/>
        </authorList>
    </citation>
    <scope>NUCLEOTIDE SEQUENCE [LARGE SCALE GENOMIC DNA]</scope>
    <source>
        <tissue evidence="2">Muscle</tissue>
    </source>
</reference>
<evidence type="ECO:0000256" key="1">
    <source>
        <dbReference type="SAM" id="MobiDB-lite"/>
    </source>
</evidence>
<feature type="region of interest" description="Disordered" evidence="1">
    <location>
        <begin position="1"/>
        <end position="22"/>
    </location>
</feature>
<accession>A0A5B7IHR2</accession>
<proteinExistence type="predicted"/>
<dbReference type="AlphaFoldDB" id="A0A5B7IHR2"/>
<gene>
    <name evidence="2" type="ORF">E2C01_076419</name>
</gene>
<evidence type="ECO:0000313" key="2">
    <source>
        <dbReference type="EMBL" id="MPC81785.1"/>
    </source>
</evidence>
<dbReference type="Proteomes" id="UP000324222">
    <property type="component" value="Unassembled WGS sequence"/>
</dbReference>
<name>A0A5B7IHR2_PORTR</name>
<protein>
    <submittedName>
        <fullName evidence="2">Uncharacterized protein</fullName>
    </submittedName>
</protein>
<evidence type="ECO:0000313" key="3">
    <source>
        <dbReference type="Proteomes" id="UP000324222"/>
    </source>
</evidence>
<organism evidence="2 3">
    <name type="scientific">Portunus trituberculatus</name>
    <name type="common">Swimming crab</name>
    <name type="synonym">Neptunus trituberculatus</name>
    <dbReference type="NCBI Taxonomy" id="210409"/>
    <lineage>
        <taxon>Eukaryota</taxon>
        <taxon>Metazoa</taxon>
        <taxon>Ecdysozoa</taxon>
        <taxon>Arthropoda</taxon>
        <taxon>Crustacea</taxon>
        <taxon>Multicrustacea</taxon>
        <taxon>Malacostraca</taxon>
        <taxon>Eumalacostraca</taxon>
        <taxon>Eucarida</taxon>
        <taxon>Decapoda</taxon>
        <taxon>Pleocyemata</taxon>
        <taxon>Brachyura</taxon>
        <taxon>Eubrachyura</taxon>
        <taxon>Portunoidea</taxon>
        <taxon>Portunidae</taxon>
        <taxon>Portuninae</taxon>
        <taxon>Portunus</taxon>
    </lineage>
</organism>
<comment type="caution">
    <text evidence="2">The sequence shown here is derived from an EMBL/GenBank/DDBJ whole genome shotgun (WGS) entry which is preliminary data.</text>
</comment>